<sequence>MPPSAKNLCLQPRFQSVKTAVTQSINTSTCSSAQTREISAVLRWELAGVSEISLNSDGRRAAARDVNHDAEAGEQQTPHPPPIADQRRAAPNPARDHRPSGSTNPPLSAAARTGSVPVAWPASGAMMPTAQRHSLSSSAFEFRAYSGR</sequence>
<dbReference type="WBParaSite" id="PSAMB.scaffold3002size20090.g19904.t1">
    <property type="protein sequence ID" value="PSAMB.scaffold3002size20090.g19904.t1"/>
    <property type="gene ID" value="PSAMB.scaffold3002size20090.g19904"/>
</dbReference>
<reference evidence="3" key="1">
    <citation type="submission" date="2022-11" db="UniProtKB">
        <authorList>
            <consortium name="WormBaseParasite"/>
        </authorList>
    </citation>
    <scope>IDENTIFICATION</scope>
</reference>
<evidence type="ECO:0000313" key="2">
    <source>
        <dbReference type="Proteomes" id="UP000887566"/>
    </source>
</evidence>
<accession>A0A914W286</accession>
<organism evidence="2 3">
    <name type="scientific">Plectus sambesii</name>
    <dbReference type="NCBI Taxonomy" id="2011161"/>
    <lineage>
        <taxon>Eukaryota</taxon>
        <taxon>Metazoa</taxon>
        <taxon>Ecdysozoa</taxon>
        <taxon>Nematoda</taxon>
        <taxon>Chromadorea</taxon>
        <taxon>Plectida</taxon>
        <taxon>Plectina</taxon>
        <taxon>Plectoidea</taxon>
        <taxon>Plectidae</taxon>
        <taxon>Plectus</taxon>
    </lineage>
</organism>
<keyword evidence="2" id="KW-1185">Reference proteome</keyword>
<dbReference type="Proteomes" id="UP000887566">
    <property type="component" value="Unplaced"/>
</dbReference>
<name>A0A914W286_9BILA</name>
<protein>
    <submittedName>
        <fullName evidence="3">Uncharacterized protein</fullName>
    </submittedName>
</protein>
<evidence type="ECO:0000313" key="3">
    <source>
        <dbReference type="WBParaSite" id="PSAMB.scaffold3002size20090.g19904.t1"/>
    </source>
</evidence>
<evidence type="ECO:0000256" key="1">
    <source>
        <dbReference type="SAM" id="MobiDB-lite"/>
    </source>
</evidence>
<feature type="compositionally biased region" description="Basic and acidic residues" evidence="1">
    <location>
        <begin position="57"/>
        <end position="71"/>
    </location>
</feature>
<dbReference type="AlphaFoldDB" id="A0A914W286"/>
<proteinExistence type="predicted"/>
<feature type="region of interest" description="Disordered" evidence="1">
    <location>
        <begin position="53"/>
        <end position="148"/>
    </location>
</feature>